<evidence type="ECO:0000256" key="6">
    <source>
        <dbReference type="ARBA" id="ARBA00022989"/>
    </source>
</evidence>
<evidence type="ECO:0000256" key="7">
    <source>
        <dbReference type="ARBA" id="ARBA00023136"/>
    </source>
</evidence>
<dbReference type="SUPFAM" id="SSF81321">
    <property type="entry name" value="Family A G protein-coupled receptor-like"/>
    <property type="match status" value="1"/>
</dbReference>
<keyword evidence="7 9" id="KW-0472">Membrane</keyword>
<dbReference type="GO" id="GO:0016020">
    <property type="term" value="C:membrane"/>
    <property type="evidence" value="ECO:0007669"/>
    <property type="project" value="UniProtKB-SubCell"/>
</dbReference>
<dbReference type="PANTHER" id="PTHR46061:SF3">
    <property type="entry name" value="THYROTROPIN-RELEASING HORMONE RECEPTOR"/>
    <property type="match status" value="1"/>
</dbReference>
<evidence type="ECO:0000256" key="3">
    <source>
        <dbReference type="ARBA" id="ARBA00010663"/>
    </source>
</evidence>
<comment type="caution">
    <text evidence="11">The sequence shown here is derived from an EMBL/GenBank/DDBJ whole genome shotgun (WGS) entry which is preliminary data.</text>
</comment>
<dbReference type="PROSITE" id="PS50262">
    <property type="entry name" value="G_PROTEIN_RECEP_F1_2"/>
    <property type="match status" value="1"/>
</dbReference>
<name>A0AAV4QKX1_9ARAC</name>
<dbReference type="Proteomes" id="UP001054837">
    <property type="component" value="Unassembled WGS sequence"/>
</dbReference>
<keyword evidence="6 9" id="KW-1133">Transmembrane helix</keyword>
<dbReference type="PRINTS" id="PR00237">
    <property type="entry name" value="GPCRRHODOPSN"/>
</dbReference>
<evidence type="ECO:0000313" key="12">
    <source>
        <dbReference type="Proteomes" id="UP001054837"/>
    </source>
</evidence>
<keyword evidence="11" id="KW-0675">Receptor</keyword>
<protein>
    <recommendedName>
        <fullName evidence="4">Thyrotropin-releasing hormone receptor</fullName>
    </recommendedName>
    <alternativeName>
        <fullName evidence="8">Thyroliberin receptor</fullName>
    </alternativeName>
</protein>
<evidence type="ECO:0000256" key="5">
    <source>
        <dbReference type="ARBA" id="ARBA00022692"/>
    </source>
</evidence>
<dbReference type="Gene3D" id="1.20.1070.10">
    <property type="entry name" value="Rhodopsin 7-helix transmembrane proteins"/>
    <property type="match status" value="1"/>
</dbReference>
<comment type="function">
    <text evidence="1">Receptor for thyrotropin-releasing hormone (TRH). Upon ligand binding, this G-protein-coupled receptor triggers activation of the phosphatidylinositol (IP3)-calcium-protein kinase C (PKC) pathway.</text>
</comment>
<keyword evidence="12" id="KW-1185">Reference proteome</keyword>
<dbReference type="AlphaFoldDB" id="A0AAV4QKX1"/>
<keyword evidence="5 9" id="KW-0812">Transmembrane</keyword>
<dbReference type="GO" id="GO:0004997">
    <property type="term" value="F:thyrotropin-releasing hormone receptor activity"/>
    <property type="evidence" value="ECO:0007669"/>
    <property type="project" value="InterPro"/>
</dbReference>
<proteinExistence type="inferred from homology"/>
<gene>
    <name evidence="11" type="primary">TRHR_0</name>
    <name evidence="11" type="ORF">CDAR_218411</name>
</gene>
<evidence type="ECO:0000256" key="2">
    <source>
        <dbReference type="ARBA" id="ARBA00004370"/>
    </source>
</evidence>
<reference evidence="11 12" key="1">
    <citation type="submission" date="2021-06" db="EMBL/GenBank/DDBJ databases">
        <title>Caerostris darwini draft genome.</title>
        <authorList>
            <person name="Kono N."/>
            <person name="Arakawa K."/>
        </authorList>
    </citation>
    <scope>NUCLEOTIDE SEQUENCE [LARGE SCALE GENOMIC DNA]</scope>
</reference>
<comment type="similarity">
    <text evidence="3">Belongs to the G-protein coupled receptor 1 family.</text>
</comment>
<evidence type="ECO:0000256" key="9">
    <source>
        <dbReference type="SAM" id="Phobius"/>
    </source>
</evidence>
<evidence type="ECO:0000256" key="4">
    <source>
        <dbReference type="ARBA" id="ARBA00018873"/>
    </source>
</evidence>
<organism evidence="11 12">
    <name type="scientific">Caerostris darwini</name>
    <dbReference type="NCBI Taxonomy" id="1538125"/>
    <lineage>
        <taxon>Eukaryota</taxon>
        <taxon>Metazoa</taxon>
        <taxon>Ecdysozoa</taxon>
        <taxon>Arthropoda</taxon>
        <taxon>Chelicerata</taxon>
        <taxon>Arachnida</taxon>
        <taxon>Araneae</taxon>
        <taxon>Araneomorphae</taxon>
        <taxon>Entelegynae</taxon>
        <taxon>Araneoidea</taxon>
        <taxon>Araneidae</taxon>
        <taxon>Caerostris</taxon>
    </lineage>
</organism>
<dbReference type="EMBL" id="BPLQ01004560">
    <property type="protein sequence ID" value="GIY08897.1"/>
    <property type="molecule type" value="Genomic_DNA"/>
</dbReference>
<dbReference type="InterPro" id="IPR017452">
    <property type="entry name" value="GPCR_Rhodpsn_7TM"/>
</dbReference>
<dbReference type="InterPro" id="IPR002120">
    <property type="entry name" value="TRH_rcpt_1"/>
</dbReference>
<evidence type="ECO:0000256" key="1">
    <source>
        <dbReference type="ARBA" id="ARBA00004100"/>
    </source>
</evidence>
<accession>A0AAV4QKX1</accession>
<evidence type="ECO:0000256" key="8">
    <source>
        <dbReference type="ARBA" id="ARBA00032251"/>
    </source>
</evidence>
<evidence type="ECO:0000313" key="11">
    <source>
        <dbReference type="EMBL" id="GIY08897.1"/>
    </source>
</evidence>
<comment type="subcellular location">
    <subcellularLocation>
        <location evidence="2">Membrane</location>
    </subcellularLocation>
</comment>
<dbReference type="InterPro" id="IPR000276">
    <property type="entry name" value="GPCR_Rhodpsn"/>
</dbReference>
<feature type="transmembrane region" description="Helical" evidence="9">
    <location>
        <begin position="55"/>
        <end position="79"/>
    </location>
</feature>
<evidence type="ECO:0000259" key="10">
    <source>
        <dbReference type="PROSITE" id="PS50262"/>
    </source>
</evidence>
<dbReference type="PANTHER" id="PTHR46061">
    <property type="entry name" value="THYROTROPIN-RELEASING HORMONE RECEPTOR"/>
    <property type="match status" value="1"/>
</dbReference>
<sequence>MSGSTFTPPYITDLDWDCYLSPNESDVNYTCWYENLYPDSRGPKDPSYYSLKYQIVGTVVQGIVLIVGILGNIMVVIVVTRTRSMHTPTNCYLVSLSTMSSNLN</sequence>
<feature type="domain" description="G-protein coupled receptors family 1 profile" evidence="10">
    <location>
        <begin position="71"/>
        <end position="104"/>
    </location>
</feature>